<sequence length="91" mass="10617">MDLSEIGHLGLLEEAEPPFGAYRYRIGPQNPMARYGVCEVCCRPVQALYFQAEERYFSREEGWTGYHCSRLYGHDKCLRAMRKPAREDRAL</sequence>
<proteinExistence type="predicted"/>
<name>A0A934SVD8_9BURK</name>
<evidence type="ECO:0000313" key="1">
    <source>
        <dbReference type="EMBL" id="MBK4736038.1"/>
    </source>
</evidence>
<comment type="caution">
    <text evidence="1">The sequence shown here is derived from an EMBL/GenBank/DDBJ whole genome shotgun (WGS) entry which is preliminary data.</text>
</comment>
<reference evidence="1" key="1">
    <citation type="submission" date="2021-01" db="EMBL/GenBank/DDBJ databases">
        <title>Genome sequence of strain Noviherbaspirillum sp. DKR-6.</title>
        <authorList>
            <person name="Chaudhary D.K."/>
        </authorList>
    </citation>
    <scope>NUCLEOTIDE SEQUENCE</scope>
    <source>
        <strain evidence="1">DKR-6</strain>
    </source>
</reference>
<dbReference type="EMBL" id="JAEPBG010000006">
    <property type="protein sequence ID" value="MBK4736038.1"/>
    <property type="molecule type" value="Genomic_DNA"/>
</dbReference>
<evidence type="ECO:0000313" key="2">
    <source>
        <dbReference type="Proteomes" id="UP000622890"/>
    </source>
</evidence>
<dbReference type="Proteomes" id="UP000622890">
    <property type="component" value="Unassembled WGS sequence"/>
</dbReference>
<protein>
    <submittedName>
        <fullName evidence="1">Uncharacterized protein</fullName>
    </submittedName>
</protein>
<gene>
    <name evidence="1" type="ORF">JJB74_15560</name>
</gene>
<dbReference type="AlphaFoldDB" id="A0A934SVD8"/>
<accession>A0A934SVD8</accession>
<dbReference type="RefSeq" id="WP_200593048.1">
    <property type="nucleotide sequence ID" value="NZ_JAEPBG010000006.1"/>
</dbReference>
<organism evidence="1 2">
    <name type="scientific">Noviherbaspirillum pedocola</name>
    <dbReference type="NCBI Taxonomy" id="2801341"/>
    <lineage>
        <taxon>Bacteria</taxon>
        <taxon>Pseudomonadati</taxon>
        <taxon>Pseudomonadota</taxon>
        <taxon>Betaproteobacteria</taxon>
        <taxon>Burkholderiales</taxon>
        <taxon>Oxalobacteraceae</taxon>
        <taxon>Noviherbaspirillum</taxon>
    </lineage>
</organism>
<keyword evidence="2" id="KW-1185">Reference proteome</keyword>